<evidence type="ECO:0000256" key="1">
    <source>
        <dbReference type="ARBA" id="ARBA00006484"/>
    </source>
</evidence>
<dbReference type="Gene3D" id="3.40.50.720">
    <property type="entry name" value="NAD(P)-binding Rossmann-like Domain"/>
    <property type="match status" value="1"/>
</dbReference>
<dbReference type="EMBL" id="PUIB01000024">
    <property type="protein sequence ID" value="PQO28855.1"/>
    <property type="molecule type" value="Genomic_DNA"/>
</dbReference>
<gene>
    <name evidence="3" type="ORF">C5Y98_24135</name>
</gene>
<sequence>MDLGINGNTALITGGASGIGLATARAFAAEGCSLVLWDLSPNVASVAQEIADQYGVSVSSSVVDIVDQGTIDSAMQEIVATGRSLDHLVHCAAIGSGKFGFPFTNLRPADWGTTLQVNIQGMVNIAHAVTPHFVQRKLGTFVFLASVAGQIGSQTDPPYSASKAANINFAQCMAKDLAPHNIRVNTVCPGMVQTPLNQSVWQAWYHSAPDDEKLSYEEWAAIKIKNVVPLGRWQTCDDIAAMIVFLSSLRAAQVTGQTINVDGGFVMHW</sequence>
<dbReference type="AlphaFoldDB" id="A0A2S8F9N9"/>
<name>A0A2S8F9N9_9BACT</name>
<dbReference type="InterPro" id="IPR002347">
    <property type="entry name" value="SDR_fam"/>
</dbReference>
<dbReference type="CDD" id="cd05233">
    <property type="entry name" value="SDR_c"/>
    <property type="match status" value="1"/>
</dbReference>
<dbReference type="GO" id="GO:0016616">
    <property type="term" value="F:oxidoreductase activity, acting on the CH-OH group of donors, NAD or NADP as acceptor"/>
    <property type="evidence" value="ECO:0007669"/>
    <property type="project" value="TreeGrafter"/>
</dbReference>
<evidence type="ECO:0000313" key="3">
    <source>
        <dbReference type="EMBL" id="PQO28855.1"/>
    </source>
</evidence>
<dbReference type="SMART" id="SM00822">
    <property type="entry name" value="PKS_KR"/>
    <property type="match status" value="1"/>
</dbReference>
<feature type="domain" description="Ketoreductase" evidence="2">
    <location>
        <begin position="8"/>
        <end position="204"/>
    </location>
</feature>
<dbReference type="InterPro" id="IPR057326">
    <property type="entry name" value="KR_dom"/>
</dbReference>
<dbReference type="RefSeq" id="WP_105358159.1">
    <property type="nucleotide sequence ID" value="NZ_PUIB01000024.1"/>
</dbReference>
<evidence type="ECO:0000313" key="4">
    <source>
        <dbReference type="Proteomes" id="UP000239388"/>
    </source>
</evidence>
<comment type="similarity">
    <text evidence="1">Belongs to the short-chain dehydrogenases/reductases (SDR) family.</text>
</comment>
<dbReference type="PRINTS" id="PR00080">
    <property type="entry name" value="SDRFAMILY"/>
</dbReference>
<dbReference type="Proteomes" id="UP000239388">
    <property type="component" value="Unassembled WGS sequence"/>
</dbReference>
<dbReference type="InterPro" id="IPR036291">
    <property type="entry name" value="NAD(P)-bd_dom_sf"/>
</dbReference>
<dbReference type="PRINTS" id="PR00081">
    <property type="entry name" value="GDHRDH"/>
</dbReference>
<reference evidence="3 4" key="1">
    <citation type="submission" date="2018-02" db="EMBL/GenBank/DDBJ databases">
        <title>Comparative genomes isolates from brazilian mangrove.</title>
        <authorList>
            <person name="Araujo J.E."/>
            <person name="Taketani R.G."/>
            <person name="Silva M.C.P."/>
            <person name="Loureco M.V."/>
            <person name="Andreote F.D."/>
        </authorList>
    </citation>
    <scope>NUCLEOTIDE SEQUENCE [LARGE SCALE GENOMIC DNA]</scope>
    <source>
        <strain evidence="3 4">NAP PRIS-MGV</strain>
    </source>
</reference>
<dbReference type="SUPFAM" id="SSF51735">
    <property type="entry name" value="NAD(P)-binding Rossmann-fold domains"/>
    <property type="match status" value="1"/>
</dbReference>
<dbReference type="PANTHER" id="PTHR42760:SF105">
    <property type="entry name" value="SORBITOL-6-PHOSPHATE 2-DEHYDROGENASE"/>
    <property type="match status" value="1"/>
</dbReference>
<dbReference type="PANTHER" id="PTHR42760">
    <property type="entry name" value="SHORT-CHAIN DEHYDROGENASES/REDUCTASES FAMILY MEMBER"/>
    <property type="match status" value="1"/>
</dbReference>
<proteinExistence type="inferred from homology"/>
<dbReference type="OrthoDB" id="286404at2"/>
<dbReference type="Pfam" id="PF13561">
    <property type="entry name" value="adh_short_C2"/>
    <property type="match status" value="1"/>
</dbReference>
<comment type="caution">
    <text evidence="3">The sequence shown here is derived from an EMBL/GenBank/DDBJ whole genome shotgun (WGS) entry which is preliminary data.</text>
</comment>
<accession>A0A2S8F9N9</accession>
<dbReference type="FunFam" id="3.40.50.720:FF:000084">
    <property type="entry name" value="Short-chain dehydrogenase reductase"/>
    <property type="match status" value="1"/>
</dbReference>
<evidence type="ECO:0000259" key="2">
    <source>
        <dbReference type="SMART" id="SM00822"/>
    </source>
</evidence>
<organism evidence="3 4">
    <name type="scientific">Blastopirellula marina</name>
    <dbReference type="NCBI Taxonomy" id="124"/>
    <lineage>
        <taxon>Bacteria</taxon>
        <taxon>Pseudomonadati</taxon>
        <taxon>Planctomycetota</taxon>
        <taxon>Planctomycetia</taxon>
        <taxon>Pirellulales</taxon>
        <taxon>Pirellulaceae</taxon>
        <taxon>Blastopirellula</taxon>
    </lineage>
</organism>
<protein>
    <submittedName>
        <fullName evidence="3">Oxidoreductase</fullName>
    </submittedName>
</protein>